<dbReference type="EMBL" id="SDOX01000005">
    <property type="protein sequence ID" value="TFJ87801.1"/>
    <property type="molecule type" value="Genomic_DNA"/>
</dbReference>
<comment type="caution">
    <text evidence="3">The sequence shown here is derived from an EMBL/GenBank/DDBJ whole genome shotgun (WGS) entry which is preliminary data.</text>
</comment>
<evidence type="ECO:0000256" key="1">
    <source>
        <dbReference type="SAM" id="Coils"/>
    </source>
</evidence>
<name>A0A4D9D7W2_9STRA</name>
<dbReference type="OrthoDB" id="118154at2759"/>
<keyword evidence="4" id="KW-1185">Reference proteome</keyword>
<evidence type="ECO:0000256" key="2">
    <source>
        <dbReference type="SAM" id="MobiDB-lite"/>
    </source>
</evidence>
<feature type="compositionally biased region" description="Low complexity" evidence="2">
    <location>
        <begin position="63"/>
        <end position="78"/>
    </location>
</feature>
<proteinExistence type="predicted"/>
<evidence type="ECO:0000313" key="3">
    <source>
        <dbReference type="EMBL" id="TFJ87801.1"/>
    </source>
</evidence>
<evidence type="ECO:0000313" key="4">
    <source>
        <dbReference type="Proteomes" id="UP000355283"/>
    </source>
</evidence>
<keyword evidence="1" id="KW-0175">Coiled coil</keyword>
<organism evidence="3 4">
    <name type="scientific">Nannochloropsis salina CCMP1776</name>
    <dbReference type="NCBI Taxonomy" id="1027361"/>
    <lineage>
        <taxon>Eukaryota</taxon>
        <taxon>Sar</taxon>
        <taxon>Stramenopiles</taxon>
        <taxon>Ochrophyta</taxon>
        <taxon>Eustigmatophyceae</taxon>
        <taxon>Eustigmatales</taxon>
        <taxon>Monodopsidaceae</taxon>
        <taxon>Microchloropsis</taxon>
        <taxon>Microchloropsis salina</taxon>
    </lineage>
</organism>
<protein>
    <submittedName>
        <fullName evidence="3">Uncharacterized protein</fullName>
    </submittedName>
</protein>
<accession>A0A4D9D7W2</accession>
<reference evidence="3 4" key="1">
    <citation type="submission" date="2019-01" db="EMBL/GenBank/DDBJ databases">
        <title>Nuclear Genome Assembly of the Microalgal Biofuel strain Nannochloropsis salina CCMP1776.</title>
        <authorList>
            <person name="Hovde B."/>
        </authorList>
    </citation>
    <scope>NUCLEOTIDE SEQUENCE [LARGE SCALE GENOMIC DNA]</scope>
    <source>
        <strain evidence="3 4">CCMP1776</strain>
    </source>
</reference>
<sequence length="214" mass="23051">MMSRFASFFGRGAGNEGENEQTHAPAPAPAPVPHQQQPHRHHSQQQASHRQPAPPPQGKASASTGNRPRSGSSGNSGSSRHKTGKRRGTSKTGPPAGGLSPRSVSALAKLEDFAHDADALEKLLAGVELCLQDYPRTPRARLLEAKDQIAQMNGNLEKLQYNGVDSIITAELESGKEKAKEKRKALNQRCDSLRERILQNSRDLARMLTAGAGK</sequence>
<feature type="coiled-coil region" evidence="1">
    <location>
        <begin position="142"/>
        <end position="196"/>
    </location>
</feature>
<dbReference type="AlphaFoldDB" id="A0A4D9D7W2"/>
<dbReference type="Proteomes" id="UP000355283">
    <property type="component" value="Unassembled WGS sequence"/>
</dbReference>
<feature type="compositionally biased region" description="Basic residues" evidence="2">
    <location>
        <begin position="79"/>
        <end position="89"/>
    </location>
</feature>
<feature type="region of interest" description="Disordered" evidence="2">
    <location>
        <begin position="1"/>
        <end position="103"/>
    </location>
</feature>
<gene>
    <name evidence="3" type="ORF">NSK_001148</name>
</gene>